<protein>
    <submittedName>
        <fullName evidence="2">Uncharacterized protein</fullName>
    </submittedName>
</protein>
<organism evidence="2 3">
    <name type="scientific">Hypsibius exemplaris</name>
    <name type="common">Freshwater tardigrade</name>
    <dbReference type="NCBI Taxonomy" id="2072580"/>
    <lineage>
        <taxon>Eukaryota</taxon>
        <taxon>Metazoa</taxon>
        <taxon>Ecdysozoa</taxon>
        <taxon>Tardigrada</taxon>
        <taxon>Eutardigrada</taxon>
        <taxon>Parachela</taxon>
        <taxon>Hypsibioidea</taxon>
        <taxon>Hypsibiidae</taxon>
        <taxon>Hypsibius</taxon>
    </lineage>
</organism>
<dbReference type="Proteomes" id="UP000192578">
    <property type="component" value="Unassembled WGS sequence"/>
</dbReference>
<feature type="region of interest" description="Disordered" evidence="1">
    <location>
        <begin position="1"/>
        <end position="68"/>
    </location>
</feature>
<feature type="compositionally biased region" description="Low complexity" evidence="1">
    <location>
        <begin position="16"/>
        <end position="60"/>
    </location>
</feature>
<dbReference type="EMBL" id="MTYJ01000273">
    <property type="protein sequence ID" value="OWA52546.1"/>
    <property type="molecule type" value="Genomic_DNA"/>
</dbReference>
<evidence type="ECO:0000256" key="1">
    <source>
        <dbReference type="SAM" id="MobiDB-lite"/>
    </source>
</evidence>
<accession>A0A9X6NH48</accession>
<comment type="caution">
    <text evidence="2">The sequence shown here is derived from an EMBL/GenBank/DDBJ whole genome shotgun (WGS) entry which is preliminary data.</text>
</comment>
<keyword evidence="3" id="KW-1185">Reference proteome</keyword>
<feature type="compositionally biased region" description="Basic and acidic residues" evidence="1">
    <location>
        <begin position="1"/>
        <end position="12"/>
    </location>
</feature>
<sequence length="68" mass="7813">MRGKPRTTELLHDNITTTTTQPATTTTSHNNYYTTPTNTAYTTHAHNNHYYNHAPQQPLLQPRPPLLR</sequence>
<dbReference type="AlphaFoldDB" id="A0A9X6NH48"/>
<name>A0A9X6NH48_HYPEX</name>
<gene>
    <name evidence="2" type="ORF">BV898_16998</name>
</gene>
<proteinExistence type="predicted"/>
<evidence type="ECO:0000313" key="3">
    <source>
        <dbReference type="Proteomes" id="UP000192578"/>
    </source>
</evidence>
<evidence type="ECO:0000313" key="2">
    <source>
        <dbReference type="EMBL" id="OWA52546.1"/>
    </source>
</evidence>
<reference evidence="3" key="1">
    <citation type="submission" date="2017-01" db="EMBL/GenBank/DDBJ databases">
        <title>Comparative genomics of anhydrobiosis in the tardigrade Hypsibius dujardini.</title>
        <authorList>
            <person name="Yoshida Y."/>
            <person name="Koutsovoulos G."/>
            <person name="Laetsch D."/>
            <person name="Stevens L."/>
            <person name="Kumar S."/>
            <person name="Horikawa D."/>
            <person name="Ishino K."/>
            <person name="Komine S."/>
            <person name="Tomita M."/>
            <person name="Blaxter M."/>
            <person name="Arakawa K."/>
        </authorList>
    </citation>
    <scope>NUCLEOTIDE SEQUENCE [LARGE SCALE GENOMIC DNA]</scope>
    <source>
        <strain evidence="3">Z151</strain>
    </source>
</reference>